<evidence type="ECO:0000313" key="4">
    <source>
        <dbReference type="EMBL" id="MFC5456311.1"/>
    </source>
</evidence>
<dbReference type="CDD" id="cd03507">
    <property type="entry name" value="Delta12-FADS-like"/>
    <property type="match status" value="1"/>
</dbReference>
<comment type="caution">
    <text evidence="4">The sequence shown here is derived from an EMBL/GenBank/DDBJ whole genome shotgun (WGS) entry which is preliminary data.</text>
</comment>
<sequence>MTSASAPEMTSPKPQATISEWKKIVAPFQVPSVPRAIWQILNTFIPYVLLWWAMYWSLSVSYWLTLAIAAVVGLLVVRIFIFFHDCGHGSFFKSKRANSVLGFICGMLTFTPYSHWSWQHSVHHQTSGDLSRRGDGDIWTMTVKEYQAASPKWRWFYRLIRNPFTLFVVGPLALFLIHQRFPSPRAKGKDRKSVMVMNVALVLMIVAMSWLFGFKNYVMMQLPVTMFAGIAGIWMFYVQHQYEDVYWEHKDEWDYTTAALQGSSFYKLPKIFQWFTGNIGFHHVHHLSSRIPNYYLEKCHNSHPMFYSIKPLTFWESLKCINLRIYDESDKKLISWKEYRQRYGAEAPVAKTEEVDPADLPAPSEIGSGMS</sequence>
<keyword evidence="5" id="KW-1185">Reference proteome</keyword>
<dbReference type="Proteomes" id="UP001596052">
    <property type="component" value="Unassembled WGS sequence"/>
</dbReference>
<feature type="transmembrane region" description="Helical" evidence="2">
    <location>
        <begin position="164"/>
        <end position="181"/>
    </location>
</feature>
<feature type="region of interest" description="Disordered" evidence="1">
    <location>
        <begin position="350"/>
        <end position="371"/>
    </location>
</feature>
<evidence type="ECO:0000313" key="5">
    <source>
        <dbReference type="Proteomes" id="UP001596052"/>
    </source>
</evidence>
<keyword evidence="2" id="KW-0472">Membrane</keyword>
<keyword evidence="2" id="KW-0812">Transmembrane</keyword>
<organism evidence="4 5">
    <name type="scientific">Prosthecobacter fluviatilis</name>
    <dbReference type="NCBI Taxonomy" id="445931"/>
    <lineage>
        <taxon>Bacteria</taxon>
        <taxon>Pseudomonadati</taxon>
        <taxon>Verrucomicrobiota</taxon>
        <taxon>Verrucomicrobiia</taxon>
        <taxon>Verrucomicrobiales</taxon>
        <taxon>Verrucomicrobiaceae</taxon>
        <taxon>Prosthecobacter</taxon>
    </lineage>
</organism>
<dbReference type="RefSeq" id="WP_377168426.1">
    <property type="nucleotide sequence ID" value="NZ_JBHSMQ010000005.1"/>
</dbReference>
<keyword evidence="4" id="KW-0560">Oxidoreductase</keyword>
<proteinExistence type="predicted"/>
<feature type="transmembrane region" description="Helical" evidence="2">
    <location>
        <begin position="193"/>
        <end position="212"/>
    </location>
</feature>
<protein>
    <submittedName>
        <fullName evidence="4">Fatty acid desaturase</fullName>
        <ecNumber evidence="4">1.14.19.-</ecNumber>
    </submittedName>
</protein>
<gene>
    <name evidence="4" type="ORF">ACFQDI_15715</name>
</gene>
<dbReference type="Pfam" id="PF00487">
    <property type="entry name" value="FA_desaturase"/>
    <property type="match status" value="1"/>
</dbReference>
<feature type="transmembrane region" description="Helical" evidence="2">
    <location>
        <begin position="218"/>
        <end position="238"/>
    </location>
</feature>
<dbReference type="PANTHER" id="PTHR19353">
    <property type="entry name" value="FATTY ACID DESATURASE 2"/>
    <property type="match status" value="1"/>
</dbReference>
<feature type="transmembrane region" description="Helical" evidence="2">
    <location>
        <begin position="60"/>
        <end position="84"/>
    </location>
</feature>
<dbReference type="PANTHER" id="PTHR19353:SF73">
    <property type="entry name" value="FATTY ACID DESATURASE"/>
    <property type="match status" value="1"/>
</dbReference>
<reference evidence="5" key="1">
    <citation type="journal article" date="2019" name="Int. J. Syst. Evol. Microbiol.">
        <title>The Global Catalogue of Microorganisms (GCM) 10K type strain sequencing project: providing services to taxonomists for standard genome sequencing and annotation.</title>
        <authorList>
            <consortium name="The Broad Institute Genomics Platform"/>
            <consortium name="The Broad Institute Genome Sequencing Center for Infectious Disease"/>
            <person name="Wu L."/>
            <person name="Ma J."/>
        </authorList>
    </citation>
    <scope>NUCLEOTIDE SEQUENCE [LARGE SCALE GENOMIC DNA]</scope>
    <source>
        <strain evidence="5">CGMCC 4.1469</strain>
    </source>
</reference>
<evidence type="ECO:0000259" key="3">
    <source>
        <dbReference type="Pfam" id="PF00487"/>
    </source>
</evidence>
<feature type="domain" description="Fatty acid desaturase" evidence="3">
    <location>
        <begin position="63"/>
        <end position="302"/>
    </location>
</feature>
<name>A0ABW0KTG4_9BACT</name>
<keyword evidence="2" id="KW-1133">Transmembrane helix</keyword>
<dbReference type="InterPro" id="IPR005804">
    <property type="entry name" value="FA_desaturase_dom"/>
</dbReference>
<dbReference type="EMBL" id="JBHSMQ010000005">
    <property type="protein sequence ID" value="MFC5456311.1"/>
    <property type="molecule type" value="Genomic_DNA"/>
</dbReference>
<dbReference type="InterPro" id="IPR012171">
    <property type="entry name" value="Fatty_acid_desaturase"/>
</dbReference>
<dbReference type="EC" id="1.14.19.-" evidence="4"/>
<evidence type="ECO:0000256" key="2">
    <source>
        <dbReference type="SAM" id="Phobius"/>
    </source>
</evidence>
<dbReference type="GO" id="GO:0016491">
    <property type="term" value="F:oxidoreductase activity"/>
    <property type="evidence" value="ECO:0007669"/>
    <property type="project" value="UniProtKB-KW"/>
</dbReference>
<accession>A0ABW0KTG4</accession>
<evidence type="ECO:0000256" key="1">
    <source>
        <dbReference type="SAM" id="MobiDB-lite"/>
    </source>
</evidence>
<feature type="transmembrane region" description="Helical" evidence="2">
    <location>
        <begin position="36"/>
        <end position="54"/>
    </location>
</feature>